<dbReference type="SUPFAM" id="SSF48452">
    <property type="entry name" value="TPR-like"/>
    <property type="match status" value="1"/>
</dbReference>
<reference evidence="4" key="1">
    <citation type="submission" date="2017-09" db="EMBL/GenBank/DDBJ databases">
        <authorList>
            <person name="Varghese N."/>
            <person name="Submissions S."/>
        </authorList>
    </citation>
    <scope>NUCLEOTIDE SEQUENCE [LARGE SCALE GENOMIC DNA]</scope>
    <source>
        <strain evidence="4">DSM 25885</strain>
    </source>
</reference>
<dbReference type="OrthoDB" id="1079187at2"/>
<dbReference type="RefSeq" id="WP_097047398.1">
    <property type="nucleotide sequence ID" value="NZ_OBEH01000008.1"/>
</dbReference>
<dbReference type="InterPro" id="IPR008969">
    <property type="entry name" value="CarboxyPept-like_regulatory"/>
</dbReference>
<feature type="chain" id="PRO_5012967572" evidence="2">
    <location>
        <begin position="19"/>
        <end position="587"/>
    </location>
</feature>
<keyword evidence="2" id="KW-0732">Signal</keyword>
<dbReference type="Pfam" id="PF13715">
    <property type="entry name" value="CarbopepD_reg_2"/>
    <property type="match status" value="1"/>
</dbReference>
<dbReference type="EMBL" id="OBEH01000008">
    <property type="protein sequence ID" value="SNZ01962.1"/>
    <property type="molecule type" value="Genomic_DNA"/>
</dbReference>
<evidence type="ECO:0000313" key="4">
    <source>
        <dbReference type="Proteomes" id="UP000219048"/>
    </source>
</evidence>
<dbReference type="Gene3D" id="1.25.40.10">
    <property type="entry name" value="Tetratricopeptide repeat domain"/>
    <property type="match status" value="1"/>
</dbReference>
<proteinExistence type="predicted"/>
<dbReference type="InterPro" id="IPR011990">
    <property type="entry name" value="TPR-like_helical_dom_sf"/>
</dbReference>
<evidence type="ECO:0000313" key="3">
    <source>
        <dbReference type="EMBL" id="SNZ01962.1"/>
    </source>
</evidence>
<dbReference type="SUPFAM" id="SSF49464">
    <property type="entry name" value="Carboxypeptidase regulatory domain-like"/>
    <property type="match status" value="1"/>
</dbReference>
<dbReference type="InterPro" id="IPR037066">
    <property type="entry name" value="Plug_dom_sf"/>
</dbReference>
<dbReference type="AlphaFoldDB" id="A0A285MXQ3"/>
<accession>A0A285MXQ3</accession>
<dbReference type="Proteomes" id="UP000219048">
    <property type="component" value="Unassembled WGS sequence"/>
</dbReference>
<gene>
    <name evidence="3" type="ORF">SAMN06265377_3813</name>
</gene>
<name>A0A285MXQ3_9FLAO</name>
<dbReference type="InterPro" id="IPR019734">
    <property type="entry name" value="TPR_rpt"/>
</dbReference>
<dbReference type="Gene3D" id="2.60.40.1120">
    <property type="entry name" value="Carboxypeptidase-like, regulatory domain"/>
    <property type="match status" value="1"/>
</dbReference>
<feature type="signal peptide" evidence="2">
    <location>
        <begin position="1"/>
        <end position="18"/>
    </location>
</feature>
<keyword evidence="1" id="KW-0802">TPR repeat</keyword>
<sequence>MKNILSILLILFVSTSYAQTSETQTSGRVTDVWETPIPDVNILVKGTNRGTQSNEDGSFSLLTFSNEILVCSAVGYGSVELTIPEDGKEINVVLSPTTTKLEGVTLKKKRRKKKKDYLVEYDDNKRLIKTSMGILDKDRSSSAIQIIDGKSLINVGTDFLTSLKNFVPGMRVVRPPSAPDVEVYLRRIAFTSIDSSVSRAGKAVFDVDGILLETAPTYLSANDIDRIAVLQRNAAISRYGQNGIGGVVIINTKAQSKIDGRGIVRRYDNSKMKDSLSNLFAENQRYIPMTPDYMDVFGVAPDELQAMGTLKRAKEYYSDDPTFFLDLAYYFRGRWKNNNFANDLLKDVSDNFADNVPVLRSLAYRYESLGKQEEALEVFLRVLQLDSISAQSYYDVSEAYMDMKSYENASKIYTRYKQLRDESKIPFEKSGADRYMTINSHNNMLQPKSSLDREAMEKEAGITIARTRIVTTWSNPNIDIGFQLINPESLSYTWNSFDKPNMSGNGEMERGYSMAQFFLEDVLKGEWQLNLRNYNAQEDKPTFLKVSVFFDFGLPTQRKVLRFFKLTPEYAGTGLFSINTKLAILGN</sequence>
<evidence type="ECO:0000256" key="2">
    <source>
        <dbReference type="SAM" id="SignalP"/>
    </source>
</evidence>
<feature type="repeat" description="TPR" evidence="1">
    <location>
        <begin position="356"/>
        <end position="389"/>
    </location>
</feature>
<dbReference type="Gene3D" id="2.170.130.10">
    <property type="entry name" value="TonB-dependent receptor, plug domain"/>
    <property type="match status" value="1"/>
</dbReference>
<evidence type="ECO:0000256" key="1">
    <source>
        <dbReference type="PROSITE-ProRule" id="PRU00339"/>
    </source>
</evidence>
<organism evidence="3 4">
    <name type="scientific">Flagellimonas pacifica</name>
    <dbReference type="NCBI Taxonomy" id="1247520"/>
    <lineage>
        <taxon>Bacteria</taxon>
        <taxon>Pseudomonadati</taxon>
        <taxon>Bacteroidota</taxon>
        <taxon>Flavobacteriia</taxon>
        <taxon>Flavobacteriales</taxon>
        <taxon>Flavobacteriaceae</taxon>
        <taxon>Flagellimonas</taxon>
    </lineage>
</organism>
<dbReference type="SUPFAM" id="SSF56935">
    <property type="entry name" value="Porins"/>
    <property type="match status" value="1"/>
</dbReference>
<keyword evidence="4" id="KW-1185">Reference proteome</keyword>
<protein>
    <submittedName>
        <fullName evidence="3">CarboxypepD_reg-like domain-containing protein</fullName>
    </submittedName>
</protein>
<dbReference type="PROSITE" id="PS50005">
    <property type="entry name" value="TPR"/>
    <property type="match status" value="1"/>
</dbReference>